<name>A0A8J6NM42_9CHLR</name>
<dbReference type="InterPro" id="IPR006917">
    <property type="entry name" value="SOUL_heme-bd"/>
</dbReference>
<organism evidence="1 2">
    <name type="scientific">Candidatus Desulfolinea nitratireducens</name>
    <dbReference type="NCBI Taxonomy" id="2841698"/>
    <lineage>
        <taxon>Bacteria</taxon>
        <taxon>Bacillati</taxon>
        <taxon>Chloroflexota</taxon>
        <taxon>Anaerolineae</taxon>
        <taxon>Anaerolineales</taxon>
        <taxon>Anaerolineales incertae sedis</taxon>
        <taxon>Candidatus Desulfolinea</taxon>
    </lineage>
</organism>
<protein>
    <submittedName>
        <fullName evidence="1">Heme-binding protein</fullName>
    </submittedName>
</protein>
<dbReference type="AlphaFoldDB" id="A0A8J6NM42"/>
<dbReference type="InterPro" id="IPR011256">
    <property type="entry name" value="Reg_factor_effector_dom_sf"/>
</dbReference>
<dbReference type="SUPFAM" id="SSF55136">
    <property type="entry name" value="Probable bacterial effector-binding domain"/>
    <property type="match status" value="1"/>
</dbReference>
<dbReference type="Gene3D" id="3.20.80.10">
    <property type="entry name" value="Regulatory factor, effector binding domain"/>
    <property type="match status" value="1"/>
</dbReference>
<dbReference type="PANTHER" id="PTHR11220">
    <property type="entry name" value="HEME-BINDING PROTEIN-RELATED"/>
    <property type="match status" value="1"/>
</dbReference>
<dbReference type="Proteomes" id="UP000614469">
    <property type="component" value="Unassembled WGS sequence"/>
</dbReference>
<dbReference type="EMBL" id="JACNJN010000149">
    <property type="protein sequence ID" value="MBC8336257.1"/>
    <property type="molecule type" value="Genomic_DNA"/>
</dbReference>
<reference evidence="1 2" key="1">
    <citation type="submission" date="2020-08" db="EMBL/GenBank/DDBJ databases">
        <title>Bridging the membrane lipid divide: bacteria of the FCB group superphylum have the potential to synthesize archaeal ether lipids.</title>
        <authorList>
            <person name="Villanueva L."/>
            <person name="Von Meijenfeldt F.A.B."/>
            <person name="Westbye A.B."/>
            <person name="Yadav S."/>
            <person name="Hopmans E.C."/>
            <person name="Dutilh B.E."/>
            <person name="Sinninghe Damste J.S."/>
        </authorList>
    </citation>
    <scope>NUCLEOTIDE SEQUENCE [LARGE SCALE GENOMIC DNA]</scope>
    <source>
        <strain evidence="1">NIOZ-UU36</strain>
    </source>
</reference>
<gene>
    <name evidence="1" type="ORF">H8E29_13405</name>
</gene>
<proteinExistence type="predicted"/>
<accession>A0A8J6NM42</accession>
<comment type="caution">
    <text evidence="1">The sequence shown here is derived from an EMBL/GenBank/DDBJ whole genome shotgun (WGS) entry which is preliminary data.</text>
</comment>
<dbReference type="Pfam" id="PF04832">
    <property type="entry name" value="SOUL"/>
    <property type="match status" value="1"/>
</dbReference>
<sequence length="162" mass="18649">MVASAKVRGNQNEVSNEGFRIVADYIFGNNTSNESIAMTTPVIDEKNEEIAMTTPVIDEINDEGEHVISFVMPSKYTLENLPKPNSEKVIITEVPEKIYAVLKFSWYPYEIRVNKKKEILKEYLNRDGMFFNDDKDPILSRFNPPFTMPLLLRNEVLIEVSK</sequence>
<evidence type="ECO:0000313" key="2">
    <source>
        <dbReference type="Proteomes" id="UP000614469"/>
    </source>
</evidence>
<evidence type="ECO:0000313" key="1">
    <source>
        <dbReference type="EMBL" id="MBC8336257.1"/>
    </source>
</evidence>
<dbReference type="PANTHER" id="PTHR11220:SF58">
    <property type="entry name" value="SOUL HEME-BINDING FAMILY PROTEIN"/>
    <property type="match status" value="1"/>
</dbReference>